<gene>
    <name evidence="3" type="ORF">ACAOBT_LOCUS38418</name>
</gene>
<dbReference type="AlphaFoldDB" id="A0A9P0QJ04"/>
<dbReference type="EMBL" id="CAKOFQ010012042">
    <property type="protein sequence ID" value="CAH2021265.1"/>
    <property type="molecule type" value="Genomic_DNA"/>
</dbReference>
<name>A0A9P0QJ04_ACAOB</name>
<dbReference type="OrthoDB" id="6602143at2759"/>
<dbReference type="InterPro" id="IPR029526">
    <property type="entry name" value="PGBD"/>
</dbReference>
<evidence type="ECO:0000313" key="4">
    <source>
        <dbReference type="Proteomes" id="UP001152888"/>
    </source>
</evidence>
<feature type="region of interest" description="Disordered" evidence="1">
    <location>
        <begin position="1"/>
        <end position="49"/>
    </location>
</feature>
<dbReference type="PANTHER" id="PTHR46599:SF3">
    <property type="entry name" value="PIGGYBAC TRANSPOSABLE ELEMENT-DERIVED PROTEIN 4"/>
    <property type="match status" value="1"/>
</dbReference>
<feature type="domain" description="PiggyBac transposable element-derived protein" evidence="2">
    <location>
        <begin position="167"/>
        <end position="195"/>
    </location>
</feature>
<organism evidence="3 4">
    <name type="scientific">Acanthoscelides obtectus</name>
    <name type="common">Bean weevil</name>
    <name type="synonym">Bruchus obtectus</name>
    <dbReference type="NCBI Taxonomy" id="200917"/>
    <lineage>
        <taxon>Eukaryota</taxon>
        <taxon>Metazoa</taxon>
        <taxon>Ecdysozoa</taxon>
        <taxon>Arthropoda</taxon>
        <taxon>Hexapoda</taxon>
        <taxon>Insecta</taxon>
        <taxon>Pterygota</taxon>
        <taxon>Neoptera</taxon>
        <taxon>Endopterygota</taxon>
        <taxon>Coleoptera</taxon>
        <taxon>Polyphaga</taxon>
        <taxon>Cucujiformia</taxon>
        <taxon>Chrysomeloidea</taxon>
        <taxon>Chrysomelidae</taxon>
        <taxon>Bruchinae</taxon>
        <taxon>Bruchini</taxon>
        <taxon>Acanthoscelides</taxon>
    </lineage>
</organism>
<sequence length="336" mass="38111">MSSRSKKIVELALQMEEHTDDESDSDPFSAVDSDLDPMFLPSSNDELSDSSDISLTEIIGQKKKFTKTTGERPEQVYNFENQPCCSKSLPVAEFQEAGVQNEDGTQNLNVSSTETGDNLENVLDEEEAADQNEHTWREPVGNHQVFDYSAESGLHAGYAAVLINNLSPYSCFRYFVDDEIINEMVNQTNLYATQVLFEAEDVSRESRLHRWVPTDKGRTIVADNYYTSLELVNILLDHKTHYIGTLRANRRGNPKEVILKKLKKGEIFGLENGRGVCVLKWKDKRDVLLLSTKHTTETVDVQRRTGIVKKPRAVMEYNEAKSSIDQSDQWQATIHL</sequence>
<reference evidence="3" key="1">
    <citation type="submission" date="2022-03" db="EMBL/GenBank/DDBJ databases">
        <authorList>
            <person name="Sayadi A."/>
        </authorList>
    </citation>
    <scope>NUCLEOTIDE SEQUENCE</scope>
</reference>
<evidence type="ECO:0000313" key="3">
    <source>
        <dbReference type="EMBL" id="CAH2021265.1"/>
    </source>
</evidence>
<dbReference type="PANTHER" id="PTHR46599">
    <property type="entry name" value="PIGGYBAC TRANSPOSABLE ELEMENT-DERIVED PROTEIN 4"/>
    <property type="match status" value="1"/>
</dbReference>
<protein>
    <recommendedName>
        <fullName evidence="2">PiggyBac transposable element-derived protein domain-containing protein</fullName>
    </recommendedName>
</protein>
<evidence type="ECO:0000259" key="2">
    <source>
        <dbReference type="Pfam" id="PF13843"/>
    </source>
</evidence>
<evidence type="ECO:0000256" key="1">
    <source>
        <dbReference type="SAM" id="MobiDB-lite"/>
    </source>
</evidence>
<feature type="domain" description="PiggyBac transposable element-derived protein" evidence="2">
    <location>
        <begin position="215"/>
        <end position="330"/>
    </location>
</feature>
<dbReference type="Pfam" id="PF13843">
    <property type="entry name" value="DDE_Tnp_1_7"/>
    <property type="match status" value="2"/>
</dbReference>
<proteinExistence type="predicted"/>
<dbReference type="Proteomes" id="UP001152888">
    <property type="component" value="Unassembled WGS sequence"/>
</dbReference>
<accession>A0A9P0QJ04</accession>
<keyword evidence="4" id="KW-1185">Reference proteome</keyword>
<comment type="caution">
    <text evidence="3">The sequence shown here is derived from an EMBL/GenBank/DDBJ whole genome shotgun (WGS) entry which is preliminary data.</text>
</comment>